<keyword evidence="2" id="KW-0472">Membrane</keyword>
<dbReference type="EMBL" id="CP143790">
    <property type="protein sequence ID" value="WVN90146.1"/>
    <property type="molecule type" value="Genomic_DNA"/>
</dbReference>
<keyword evidence="2" id="KW-1133">Transmembrane helix</keyword>
<dbReference type="KEGG" id="cdep:91089591"/>
<feature type="compositionally biased region" description="Gly residues" evidence="1">
    <location>
        <begin position="317"/>
        <end position="331"/>
    </location>
</feature>
<evidence type="ECO:0000256" key="1">
    <source>
        <dbReference type="SAM" id="MobiDB-lite"/>
    </source>
</evidence>
<dbReference type="Proteomes" id="UP000094043">
    <property type="component" value="Chromosome 7"/>
</dbReference>
<dbReference type="GeneID" id="91089591"/>
<evidence type="ECO:0000313" key="3">
    <source>
        <dbReference type="EMBL" id="WVN90146.1"/>
    </source>
</evidence>
<organism evidence="3 4">
    <name type="scientific">Cryptococcus depauperatus CBS 7841</name>
    <dbReference type="NCBI Taxonomy" id="1295531"/>
    <lineage>
        <taxon>Eukaryota</taxon>
        <taxon>Fungi</taxon>
        <taxon>Dikarya</taxon>
        <taxon>Basidiomycota</taxon>
        <taxon>Agaricomycotina</taxon>
        <taxon>Tremellomycetes</taxon>
        <taxon>Tremellales</taxon>
        <taxon>Cryptococcaceae</taxon>
        <taxon>Cryptococcus</taxon>
    </lineage>
</organism>
<evidence type="ECO:0000256" key="2">
    <source>
        <dbReference type="SAM" id="Phobius"/>
    </source>
</evidence>
<sequence length="338" mass="37237">MPVTVTDQTRNHQRIKHQYTMRKSPYLVSLLFLLTATALTLLNIYAPQLIHVKGHSPGPTQFESRYGLYRRCTRSLAMSNNTLSPFLQSSHPLPDPKMELLLTDFHEDLAAEGIEGPVGNPVEDDGHQWVCQSFPTRSECQQFGEKFCVLWSTAGYSAQLSLVPCLASLISLLFIFLHRGERTARAKARRQQWKLVSGNMFIHCILQILSIAMILHVFRTDARFETKGSHLDDAFSFGVASAIVSLTHVLLLAFTAMSAKAGKTWAAGKSAKKSRRHRRTRSGRVVLVPEGTPISGEEIVTTGELRTVDKVNERTGLLGGHEGSVAGGGGSRATDNAV</sequence>
<proteinExistence type="predicted"/>
<feature type="transmembrane region" description="Helical" evidence="2">
    <location>
        <begin position="156"/>
        <end position="177"/>
    </location>
</feature>
<gene>
    <name evidence="3" type="ORF">L203_105382</name>
</gene>
<evidence type="ECO:0000313" key="4">
    <source>
        <dbReference type="Proteomes" id="UP000094043"/>
    </source>
</evidence>
<reference evidence="3" key="3">
    <citation type="submission" date="2024-01" db="EMBL/GenBank/DDBJ databases">
        <authorList>
            <person name="Coelho M.A."/>
            <person name="David-Palma M."/>
            <person name="Shea T."/>
            <person name="Sun S."/>
            <person name="Cuomo C.A."/>
            <person name="Heitman J."/>
        </authorList>
    </citation>
    <scope>NUCLEOTIDE SEQUENCE</scope>
    <source>
        <strain evidence="3">CBS 7841</strain>
    </source>
</reference>
<protein>
    <submittedName>
        <fullName evidence="3">Uncharacterized protein</fullName>
    </submittedName>
</protein>
<keyword evidence="4" id="KW-1185">Reference proteome</keyword>
<feature type="region of interest" description="Disordered" evidence="1">
    <location>
        <begin position="316"/>
        <end position="338"/>
    </location>
</feature>
<feature type="transmembrane region" description="Helical" evidence="2">
    <location>
        <begin position="234"/>
        <end position="254"/>
    </location>
</feature>
<dbReference type="AlphaFoldDB" id="A0AAJ8JXE6"/>
<keyword evidence="2" id="KW-0812">Transmembrane</keyword>
<feature type="transmembrane region" description="Helical" evidence="2">
    <location>
        <begin position="198"/>
        <end position="218"/>
    </location>
</feature>
<feature type="transmembrane region" description="Helical" evidence="2">
    <location>
        <begin position="26"/>
        <end position="46"/>
    </location>
</feature>
<accession>A0AAJ8JXE6</accession>
<reference evidence="3" key="2">
    <citation type="journal article" date="2022" name="Elife">
        <title>Obligate sexual reproduction of a homothallic fungus closely related to the Cryptococcus pathogenic species complex.</title>
        <authorList>
            <person name="Passer A.R."/>
            <person name="Clancey S.A."/>
            <person name="Shea T."/>
            <person name="David-Palma M."/>
            <person name="Averette A.F."/>
            <person name="Boekhout T."/>
            <person name="Porcel B.M."/>
            <person name="Nowrousian M."/>
            <person name="Cuomo C.A."/>
            <person name="Sun S."/>
            <person name="Heitman J."/>
            <person name="Coelho M.A."/>
        </authorList>
    </citation>
    <scope>NUCLEOTIDE SEQUENCE</scope>
    <source>
        <strain evidence="3">CBS 7841</strain>
    </source>
</reference>
<dbReference type="RefSeq" id="XP_066070846.1">
    <property type="nucleotide sequence ID" value="XM_066214749.1"/>
</dbReference>
<name>A0AAJ8JXE6_9TREE</name>
<reference evidence="3" key="1">
    <citation type="submission" date="2016-06" db="EMBL/GenBank/DDBJ databases">
        <authorList>
            <person name="Cuomo C."/>
            <person name="Litvintseva A."/>
            <person name="Heitman J."/>
            <person name="Chen Y."/>
            <person name="Sun S."/>
            <person name="Springer D."/>
            <person name="Dromer F."/>
            <person name="Young S."/>
            <person name="Zeng Q."/>
            <person name="Chapman S."/>
            <person name="Gujja S."/>
            <person name="Saif S."/>
            <person name="Birren B."/>
        </authorList>
    </citation>
    <scope>NUCLEOTIDE SEQUENCE</scope>
    <source>
        <strain evidence="3">CBS 7841</strain>
    </source>
</reference>